<name>A0ABQ6F3X1_9VIBR</name>
<protein>
    <submittedName>
        <fullName evidence="1">Uncharacterized protein</fullName>
    </submittedName>
</protein>
<organism evidence="1 2">
    <name type="scientific">Vibrio zhanjiangensis</name>
    <dbReference type="NCBI Taxonomy" id="1046128"/>
    <lineage>
        <taxon>Bacteria</taxon>
        <taxon>Pseudomonadati</taxon>
        <taxon>Pseudomonadota</taxon>
        <taxon>Gammaproteobacteria</taxon>
        <taxon>Vibrionales</taxon>
        <taxon>Vibrionaceae</taxon>
        <taxon>Vibrio</taxon>
    </lineage>
</organism>
<dbReference type="Proteomes" id="UP001157138">
    <property type="component" value="Unassembled WGS sequence"/>
</dbReference>
<dbReference type="RefSeq" id="WP_284194033.1">
    <property type="nucleotide sequence ID" value="NZ_BSPW01000096.1"/>
</dbReference>
<evidence type="ECO:0000313" key="2">
    <source>
        <dbReference type="Proteomes" id="UP001157138"/>
    </source>
</evidence>
<reference evidence="2" key="1">
    <citation type="journal article" date="2019" name="Int. J. Syst. Evol. Microbiol.">
        <title>The Global Catalogue of Microorganisms (GCM) 10K type strain sequencing project: providing services to taxonomists for standard genome sequencing and annotation.</title>
        <authorList>
            <consortium name="The Broad Institute Genomics Platform"/>
            <consortium name="The Broad Institute Genome Sequencing Center for Infectious Disease"/>
            <person name="Wu L."/>
            <person name="Ma J."/>
        </authorList>
    </citation>
    <scope>NUCLEOTIDE SEQUENCE [LARGE SCALE GENOMIC DNA]</scope>
    <source>
        <strain evidence="2">NBRC 108723</strain>
    </source>
</reference>
<sequence length="73" mass="8138">MQYETDPKGLSWPIKPTLVIDNIATGHVSINLSPEIPVSSFSLKQCFDNAALKSDIRKQWAIVLRDIAAELDK</sequence>
<gene>
    <name evidence="1" type="ORF">GCM10007938_39950</name>
</gene>
<evidence type="ECO:0000313" key="1">
    <source>
        <dbReference type="EMBL" id="GLT20212.1"/>
    </source>
</evidence>
<keyword evidence="2" id="KW-1185">Reference proteome</keyword>
<proteinExistence type="predicted"/>
<comment type="caution">
    <text evidence="1">The sequence shown here is derived from an EMBL/GenBank/DDBJ whole genome shotgun (WGS) entry which is preliminary data.</text>
</comment>
<dbReference type="EMBL" id="BSPW01000096">
    <property type="protein sequence ID" value="GLT20212.1"/>
    <property type="molecule type" value="Genomic_DNA"/>
</dbReference>
<accession>A0ABQ6F3X1</accession>